<keyword evidence="2" id="KW-0378">Hydrolase</keyword>
<evidence type="ECO:0000256" key="2">
    <source>
        <dbReference type="ARBA" id="ARBA00022801"/>
    </source>
</evidence>
<dbReference type="RefSeq" id="WP_245297508.1">
    <property type="nucleotide sequence ID" value="NZ_FMAF01000009.1"/>
</dbReference>
<feature type="region of interest" description="Disordered" evidence="3">
    <location>
        <begin position="523"/>
        <end position="544"/>
    </location>
</feature>
<dbReference type="Pfam" id="PF01979">
    <property type="entry name" value="Amidohydro_1"/>
    <property type="match status" value="1"/>
</dbReference>
<accession>A0A1C3WBB7</accession>
<name>A0A1C3WBB7_9HYPH</name>
<dbReference type="EMBL" id="FMAF01000009">
    <property type="protein sequence ID" value="SCB36994.1"/>
    <property type="molecule type" value="Genomic_DNA"/>
</dbReference>
<dbReference type="PANTHER" id="PTHR43794:SF11">
    <property type="entry name" value="AMIDOHYDROLASE-RELATED DOMAIN-CONTAINING PROTEIN"/>
    <property type="match status" value="1"/>
</dbReference>
<dbReference type="Gene3D" id="3.20.20.140">
    <property type="entry name" value="Metal-dependent hydrolases"/>
    <property type="match status" value="1"/>
</dbReference>
<dbReference type="GO" id="GO:0016810">
    <property type="term" value="F:hydrolase activity, acting on carbon-nitrogen (but not peptide) bonds"/>
    <property type="evidence" value="ECO:0007669"/>
    <property type="project" value="InterPro"/>
</dbReference>
<dbReference type="AlphaFoldDB" id="A0A1C3WBB7"/>
<dbReference type="SUPFAM" id="SSF51338">
    <property type="entry name" value="Composite domain of metallo-dependent hydrolases"/>
    <property type="match status" value="2"/>
</dbReference>
<evidence type="ECO:0000256" key="1">
    <source>
        <dbReference type="ARBA" id="ARBA00006745"/>
    </source>
</evidence>
<evidence type="ECO:0000313" key="5">
    <source>
        <dbReference type="EMBL" id="SCB36994.1"/>
    </source>
</evidence>
<dbReference type="SUPFAM" id="SSF51556">
    <property type="entry name" value="Metallo-dependent hydrolases"/>
    <property type="match status" value="1"/>
</dbReference>
<comment type="similarity">
    <text evidence="1">Belongs to the metallo-dependent hydrolases superfamily. ATZ/TRZ family.</text>
</comment>
<reference evidence="5 6" key="1">
    <citation type="submission" date="2016-08" db="EMBL/GenBank/DDBJ databases">
        <authorList>
            <person name="Seilhamer J.J."/>
        </authorList>
    </citation>
    <scope>NUCLEOTIDE SEQUENCE [LARGE SCALE GENOMIC DNA]</scope>
    <source>
        <strain evidence="5 6">P1-7</strain>
    </source>
</reference>
<proteinExistence type="inferred from homology"/>
<gene>
    <name evidence="5" type="ORF">GA0061101_109149</name>
</gene>
<dbReference type="InterPro" id="IPR011059">
    <property type="entry name" value="Metal-dep_hydrolase_composite"/>
</dbReference>
<feature type="domain" description="Amidohydrolase-related" evidence="4">
    <location>
        <begin position="68"/>
        <end position="454"/>
    </location>
</feature>
<dbReference type="Proteomes" id="UP000199205">
    <property type="component" value="Unassembled WGS sequence"/>
</dbReference>
<protein>
    <submittedName>
        <fullName evidence="5">Cytosine/adenosine deaminase</fullName>
    </submittedName>
</protein>
<dbReference type="PANTHER" id="PTHR43794">
    <property type="entry name" value="AMINOHYDROLASE SSNA-RELATED"/>
    <property type="match status" value="1"/>
</dbReference>
<evidence type="ECO:0000256" key="3">
    <source>
        <dbReference type="SAM" id="MobiDB-lite"/>
    </source>
</evidence>
<dbReference type="InterPro" id="IPR006680">
    <property type="entry name" value="Amidohydro-rel"/>
</dbReference>
<sequence length="544" mass="59585">MSPEEPMSGDCIIEAGTVLCGVLPDGTMSMRHDVGIRVAGGMIAQIGPLAAVAYGNDHLARFGSPDMIAMPGLVNSHHHFGITPLMQGVPFAPLELWLPQFRAMRQIDVRLDTLYSAIEMLESGTTTVQHINSGLAGAPENWTATANATLEAYSEIGMRAGFTFMIRDRNILTYDDDAKVLATLPDAVRSWIAPKLDASNIPIAELMTFYRALKESWFDARPDHVRINLAPANLHWCTDECLRTIFETARETDAQVHMHLLETERQSRFAHDNFGHSAVQHLKALECLGPNVTLGHGNWMSREDLDIIADCGCSMCHNASSGLRLGSGIAPVNEMRHRGIPVALGIDQSNIADDRDMTLEMKLVWALHRETGLWNDRPGAGAVLQMATEHGARTVGFGGFTGRLEPGLQADIVLMDRRKIGRPHVNARTPVVESVLHRGGRHAVTQVFVGGRLVVNDGKVITIDREAVLAEIAGRLERPETQGERQAWDAIDALLPHIEAYHRNFTPAAGYLPYRYNAMAEEEQAGSGTSNSRVALRQQTLVGG</sequence>
<organism evidence="5 6">
    <name type="scientific">Rhizobium lusitanum</name>
    <dbReference type="NCBI Taxonomy" id="293958"/>
    <lineage>
        <taxon>Bacteria</taxon>
        <taxon>Pseudomonadati</taxon>
        <taxon>Pseudomonadota</taxon>
        <taxon>Alphaproteobacteria</taxon>
        <taxon>Hyphomicrobiales</taxon>
        <taxon>Rhizobiaceae</taxon>
        <taxon>Rhizobium/Agrobacterium group</taxon>
        <taxon>Rhizobium</taxon>
    </lineage>
</organism>
<feature type="compositionally biased region" description="Polar residues" evidence="3">
    <location>
        <begin position="526"/>
        <end position="544"/>
    </location>
</feature>
<evidence type="ECO:0000259" key="4">
    <source>
        <dbReference type="Pfam" id="PF01979"/>
    </source>
</evidence>
<dbReference type="Gene3D" id="2.30.40.10">
    <property type="entry name" value="Urease, subunit C, domain 1"/>
    <property type="match status" value="1"/>
</dbReference>
<dbReference type="InterPro" id="IPR032466">
    <property type="entry name" value="Metal_Hydrolase"/>
</dbReference>
<dbReference type="InterPro" id="IPR050287">
    <property type="entry name" value="MTA/SAH_deaminase"/>
</dbReference>
<evidence type="ECO:0000313" key="6">
    <source>
        <dbReference type="Proteomes" id="UP000199205"/>
    </source>
</evidence>